<organism evidence="2 3">
    <name type="scientific">Chionoecetes opilio</name>
    <name type="common">Atlantic snow crab</name>
    <name type="synonym">Cancer opilio</name>
    <dbReference type="NCBI Taxonomy" id="41210"/>
    <lineage>
        <taxon>Eukaryota</taxon>
        <taxon>Metazoa</taxon>
        <taxon>Ecdysozoa</taxon>
        <taxon>Arthropoda</taxon>
        <taxon>Crustacea</taxon>
        <taxon>Multicrustacea</taxon>
        <taxon>Malacostraca</taxon>
        <taxon>Eumalacostraca</taxon>
        <taxon>Eucarida</taxon>
        <taxon>Decapoda</taxon>
        <taxon>Pleocyemata</taxon>
        <taxon>Brachyura</taxon>
        <taxon>Eubrachyura</taxon>
        <taxon>Majoidea</taxon>
        <taxon>Majidae</taxon>
        <taxon>Chionoecetes</taxon>
    </lineage>
</organism>
<sequence>MCLPGRAVLRRLTSALSVQSGLEVGTMGYLKMRYNKLTPREHLVNLALDEVYIAQGVELAAGTVTGETQEGNVARTLLCTMINFLAGRYEDMISMNPIESISANRQVDIFLQVLQGLTEVGYQVVSVTTDGHKVNTAFQAKLGVTPDKPWFANPFVENQEQHEARVHVINDTVHLWKNGFYQLLNKKLETAAFLCLLRKWFNTCNVKSRGLYNWHNEPTRKPVTNTDQESLVFLEQFAEWMHAWQERRDNNKRTKDLFMAAETAKAFRHTSLGLVGLARHILTTYNDIISYILLGKVQSDKIEGRFGYLRKFAGGNPQPSTRQFFEGEAVIRTTNLCKLSGYTIGGVHLGMLEVKETREDIDNTTAVLLVEAVNDYMACGLIFAESLEVLVMALEALHEEAKPLGLEISWLKTKVQKNIASHGEEGDEDMALLNVLCHIAGYCGKSAAKKRMCPPCTALLVKDDNGGEPRQISLDEEEERVSLSDAVLVASRQFTEMLNRSKLTKPSDFCLNIVREICFMWRALMCTEETRLLLLQANSSCEVFVRVVTQVFVDDGQLYDTKSETVRFTAASKLTKLPDFWDAVLVASKQFTEILNRGKLTKPPDFCEAVLVASRQYTEILNRGKLTMPPDFCEAVLVASRQYTEILNRGKLTKPSDFCDAVLVASRQFTEILNRGKLTKPSDFCDAVLVASRQFTEILNRGKLTKPPDFCLNVVREICFMCTEETRLLLLQANSSCEVFVRVVTQVFVVGVQNFQCPACRRGKTGTKGREE</sequence>
<dbReference type="Proteomes" id="UP000770661">
    <property type="component" value="Unassembled WGS sequence"/>
</dbReference>
<dbReference type="OrthoDB" id="6381099at2759"/>
<dbReference type="AlphaFoldDB" id="A0A8J4YDE7"/>
<evidence type="ECO:0000259" key="1">
    <source>
        <dbReference type="Pfam" id="PF21787"/>
    </source>
</evidence>
<gene>
    <name evidence="2" type="ORF">GWK47_037637</name>
</gene>
<protein>
    <recommendedName>
        <fullName evidence="1">Transposable element P transposase-like RNase H domain-containing protein</fullName>
    </recommendedName>
</protein>
<dbReference type="EMBL" id="JACEEZ010005068">
    <property type="protein sequence ID" value="KAG0725918.1"/>
    <property type="molecule type" value="Genomic_DNA"/>
</dbReference>
<proteinExistence type="predicted"/>
<evidence type="ECO:0000313" key="3">
    <source>
        <dbReference type="Proteomes" id="UP000770661"/>
    </source>
</evidence>
<name>A0A8J4YDE7_CHIOP</name>
<reference evidence="2" key="1">
    <citation type="submission" date="2020-07" db="EMBL/GenBank/DDBJ databases">
        <title>The High-quality genome of the commercially important snow crab, Chionoecetes opilio.</title>
        <authorList>
            <person name="Jeong J.-H."/>
            <person name="Ryu S."/>
        </authorList>
    </citation>
    <scope>NUCLEOTIDE SEQUENCE</scope>
    <source>
        <strain evidence="2">MADBK_172401_WGS</strain>
        <tissue evidence="2">Digestive gland</tissue>
    </source>
</reference>
<accession>A0A8J4YDE7</accession>
<keyword evidence="3" id="KW-1185">Reference proteome</keyword>
<feature type="domain" description="Transposable element P transposase-like RNase H" evidence="1">
    <location>
        <begin position="20"/>
        <end position="143"/>
    </location>
</feature>
<comment type="caution">
    <text evidence="2">The sequence shown here is derived from an EMBL/GenBank/DDBJ whole genome shotgun (WGS) entry which is preliminary data.</text>
</comment>
<evidence type="ECO:0000313" key="2">
    <source>
        <dbReference type="EMBL" id="KAG0725918.1"/>
    </source>
</evidence>
<dbReference type="Pfam" id="PF21787">
    <property type="entry name" value="TNP-like_RNaseH_N"/>
    <property type="match status" value="1"/>
</dbReference>
<dbReference type="InterPro" id="IPR048365">
    <property type="entry name" value="TNP-like_RNaseH_N"/>
</dbReference>